<reference evidence="19 21" key="1">
    <citation type="submission" date="2015-02" db="EMBL/GenBank/DDBJ databases">
        <title>Genome Sequencing of Rickettsiales.</title>
        <authorList>
            <person name="Daugherty S.C."/>
            <person name="Su Q."/>
            <person name="Abolude K."/>
            <person name="Beier-Sexton M."/>
            <person name="Carlyon J.A."/>
            <person name="Carter R."/>
            <person name="Day N.P."/>
            <person name="Dumler S.J."/>
            <person name="Dyachenko V."/>
            <person name="Godinez A."/>
            <person name="Kurtti T.J."/>
            <person name="Lichay M."/>
            <person name="Mullins K.E."/>
            <person name="Ott S."/>
            <person name="Pappas-Brown V."/>
            <person name="Paris D.H."/>
            <person name="Patel P."/>
            <person name="Richards A.L."/>
            <person name="Sadzewicz L."/>
            <person name="Sears K."/>
            <person name="Seidman D."/>
            <person name="Sengamalay N."/>
            <person name="Stenos J."/>
            <person name="Tallon L.J."/>
            <person name="Vincent G."/>
            <person name="Fraser C.M."/>
            <person name="Munderloh U."/>
            <person name="Dunning-Hotopp J.C."/>
        </authorList>
    </citation>
    <scope>NUCLEOTIDE SEQUENCE [LARGE SCALE GENOMIC DNA]</scope>
    <source>
        <strain evidence="19 21">Gilliam</strain>
    </source>
</reference>
<sequence length="502" mass="55813">MSKRHAYISIICMTFLANRRLKSNFGIVHIIGIGGIGMSGIAEIMYNLGYKIRGSDLASNVNTERLRLLGIEVLHGHNANNINGAGIVVISSAIKHNNPEYQAAISAKIPIISRAEMLAELMRSKIAIAISGSHGKTTTTALIACIFEACGLHPTVITGGIMNNKATNAYLGDGDYFIAEADESDATFIKIPATIAVITNIDVEHLDFYKNFDNLISAFRKFIINLPYDGFAVACIDDITVQNLIAKITSRKVITYGIDSKNAHIQAFNINTDNGYSTYDVRIKAYNFHNEVIITQVTLPALGKHNILNSLAAIAIAVELNLDLNIIKDGFKNFKGIARRFTKIGEYNNITVIDDYAHHPAEIIATIDTARCIADKQQGRVIAVFQPHRYSRLKQLFSEFTHCFQRVDQLYISQIYDAGEQETYNLSHISLVNAIKSYYHSVYVMPINNLDDLPQIIYRQVKPYDIILLMGAGDITKFAAILPQQLHELLKQHVYSDITTKS</sequence>
<dbReference type="Pfam" id="PF08245">
    <property type="entry name" value="Mur_ligase_M"/>
    <property type="match status" value="1"/>
</dbReference>
<dbReference type="AlphaFoldDB" id="A0A0F3M833"/>
<comment type="catalytic activity">
    <reaction evidence="13 14">
        <text>UDP-N-acetyl-alpha-D-muramate + L-alanine + ATP = UDP-N-acetyl-alpha-D-muramoyl-L-alanine + ADP + phosphate + H(+)</text>
        <dbReference type="Rhea" id="RHEA:23372"/>
        <dbReference type="ChEBI" id="CHEBI:15378"/>
        <dbReference type="ChEBI" id="CHEBI:30616"/>
        <dbReference type="ChEBI" id="CHEBI:43474"/>
        <dbReference type="ChEBI" id="CHEBI:57972"/>
        <dbReference type="ChEBI" id="CHEBI:70757"/>
        <dbReference type="ChEBI" id="CHEBI:83898"/>
        <dbReference type="ChEBI" id="CHEBI:456216"/>
        <dbReference type="EC" id="6.3.2.8"/>
    </reaction>
</comment>
<keyword evidence="15" id="KW-0812">Transmembrane</keyword>
<keyword evidence="15" id="KW-1133">Transmembrane helix</keyword>
<dbReference type="GO" id="GO:0009252">
    <property type="term" value="P:peptidoglycan biosynthetic process"/>
    <property type="evidence" value="ECO:0007669"/>
    <property type="project" value="UniProtKB-UniRule"/>
</dbReference>
<dbReference type="GO" id="GO:0071555">
    <property type="term" value="P:cell wall organization"/>
    <property type="evidence" value="ECO:0007669"/>
    <property type="project" value="UniProtKB-KW"/>
</dbReference>
<keyword evidence="4 14" id="KW-0963">Cytoplasm</keyword>
<dbReference type="Gene3D" id="3.40.50.720">
    <property type="entry name" value="NAD(P)-binding Rossmann-like Domain"/>
    <property type="match status" value="1"/>
</dbReference>
<feature type="domain" description="Mur ligase C-terminal" evidence="17">
    <location>
        <begin position="339"/>
        <end position="473"/>
    </location>
</feature>
<evidence type="ECO:0000259" key="16">
    <source>
        <dbReference type="Pfam" id="PF01225"/>
    </source>
</evidence>
<evidence type="ECO:0000313" key="19">
    <source>
        <dbReference type="EMBL" id="KJV51895.1"/>
    </source>
</evidence>
<organism evidence="19 21">
    <name type="scientific">Orientia tsutsugamushi str. Gilliam</name>
    <dbReference type="NCBI Taxonomy" id="1359184"/>
    <lineage>
        <taxon>Bacteria</taxon>
        <taxon>Pseudomonadati</taxon>
        <taxon>Pseudomonadota</taxon>
        <taxon>Alphaproteobacteria</taxon>
        <taxon>Rickettsiales</taxon>
        <taxon>Rickettsiaceae</taxon>
        <taxon>Rickettsieae</taxon>
        <taxon>Orientia</taxon>
    </lineage>
</organism>
<dbReference type="PANTHER" id="PTHR43445">
    <property type="entry name" value="UDP-N-ACETYLMURAMATE--L-ALANINE LIGASE-RELATED"/>
    <property type="match status" value="1"/>
</dbReference>
<feature type="domain" description="Mur ligase N-terminal catalytic" evidence="16">
    <location>
        <begin position="28"/>
        <end position="125"/>
    </location>
</feature>
<dbReference type="Proteomes" id="UP000033769">
    <property type="component" value="Unassembled WGS sequence"/>
</dbReference>
<name>A0A0F3M833_ORITS</name>
<keyword evidence="8 14" id="KW-0067">ATP-binding</keyword>
<evidence type="ECO:0000313" key="22">
    <source>
        <dbReference type="Proteomes" id="UP000244959"/>
    </source>
</evidence>
<dbReference type="GO" id="GO:0005737">
    <property type="term" value="C:cytoplasm"/>
    <property type="evidence" value="ECO:0007669"/>
    <property type="project" value="UniProtKB-SubCell"/>
</dbReference>
<dbReference type="InterPro" id="IPR000713">
    <property type="entry name" value="Mur_ligase_N"/>
</dbReference>
<dbReference type="InterPro" id="IPR005758">
    <property type="entry name" value="UDP-N-AcMur_Ala_ligase_MurC"/>
</dbReference>
<dbReference type="Proteomes" id="UP000244959">
    <property type="component" value="Chromosome I"/>
</dbReference>
<evidence type="ECO:0000256" key="9">
    <source>
        <dbReference type="ARBA" id="ARBA00022960"/>
    </source>
</evidence>
<evidence type="ECO:0000313" key="20">
    <source>
        <dbReference type="EMBL" id="SPR11268.1"/>
    </source>
</evidence>
<keyword evidence="7 14" id="KW-0547">Nucleotide-binding</keyword>
<dbReference type="GO" id="GO:0008763">
    <property type="term" value="F:UDP-N-acetylmuramate-L-alanine ligase activity"/>
    <property type="evidence" value="ECO:0007669"/>
    <property type="project" value="UniProtKB-UniRule"/>
</dbReference>
<evidence type="ECO:0000256" key="10">
    <source>
        <dbReference type="ARBA" id="ARBA00022984"/>
    </source>
</evidence>
<keyword evidence="9 14" id="KW-0133">Cell shape</keyword>
<evidence type="ECO:0000256" key="5">
    <source>
        <dbReference type="ARBA" id="ARBA00022598"/>
    </source>
</evidence>
<keyword evidence="5 14" id="KW-0436">Ligase</keyword>
<dbReference type="InterPro" id="IPR013221">
    <property type="entry name" value="Mur_ligase_cen"/>
</dbReference>
<keyword evidence="15" id="KW-0472">Membrane</keyword>
<evidence type="ECO:0000256" key="3">
    <source>
        <dbReference type="ARBA" id="ARBA00012211"/>
    </source>
</evidence>
<dbReference type="Pfam" id="PF02875">
    <property type="entry name" value="Mur_ligase_C"/>
    <property type="match status" value="1"/>
</dbReference>
<dbReference type="GO" id="GO:0005524">
    <property type="term" value="F:ATP binding"/>
    <property type="evidence" value="ECO:0007669"/>
    <property type="project" value="UniProtKB-UniRule"/>
</dbReference>
<evidence type="ECO:0000256" key="6">
    <source>
        <dbReference type="ARBA" id="ARBA00022618"/>
    </source>
</evidence>
<gene>
    <name evidence="14 19" type="primary">murC</name>
    <name evidence="20" type="ORF">GILLIAM_02259</name>
    <name evidence="19" type="ORF">OTSGILL_1929</name>
</gene>
<dbReference type="SUPFAM" id="SSF53623">
    <property type="entry name" value="MurD-like peptide ligases, catalytic domain"/>
    <property type="match status" value="1"/>
</dbReference>
<keyword evidence="11 14" id="KW-0131">Cell cycle</keyword>
<dbReference type="InterPro" id="IPR036615">
    <property type="entry name" value="Mur_ligase_C_dom_sf"/>
</dbReference>
<keyword evidence="12 14" id="KW-0961">Cell wall biogenesis/degradation</keyword>
<comment type="similarity">
    <text evidence="14">Belongs to the MurCDEF family.</text>
</comment>
<reference evidence="20" key="3">
    <citation type="submission" date="2018-03" db="EMBL/GenBank/DDBJ databases">
        <authorList>
            <person name="Keele B.F."/>
        </authorList>
    </citation>
    <scope>NUCLEOTIDE SEQUENCE [LARGE SCALE GENOMIC DNA]</scope>
    <source>
        <strain evidence="20">Gilliam</strain>
    </source>
</reference>
<evidence type="ECO:0000256" key="7">
    <source>
        <dbReference type="ARBA" id="ARBA00022741"/>
    </source>
</evidence>
<feature type="binding site" evidence="14">
    <location>
        <begin position="132"/>
        <end position="138"/>
    </location>
    <ligand>
        <name>ATP</name>
        <dbReference type="ChEBI" id="CHEBI:30616"/>
    </ligand>
</feature>
<dbReference type="GO" id="GO:0051301">
    <property type="term" value="P:cell division"/>
    <property type="evidence" value="ECO:0007669"/>
    <property type="project" value="UniProtKB-KW"/>
</dbReference>
<dbReference type="HAMAP" id="MF_00046">
    <property type="entry name" value="MurC"/>
    <property type="match status" value="1"/>
</dbReference>
<proteinExistence type="inferred from homology"/>
<dbReference type="SUPFAM" id="SSF51984">
    <property type="entry name" value="MurCD N-terminal domain"/>
    <property type="match status" value="1"/>
</dbReference>
<evidence type="ECO:0000256" key="11">
    <source>
        <dbReference type="ARBA" id="ARBA00023306"/>
    </source>
</evidence>
<feature type="domain" description="Mur ligase central" evidence="18">
    <location>
        <begin position="130"/>
        <end position="317"/>
    </location>
</feature>
<dbReference type="SUPFAM" id="SSF53244">
    <property type="entry name" value="MurD-like peptide ligases, peptide-binding domain"/>
    <property type="match status" value="1"/>
</dbReference>
<comment type="pathway">
    <text evidence="2 14">Cell wall biogenesis; peptidoglycan biosynthesis.</text>
</comment>
<dbReference type="PATRIC" id="fig|1359184.3.peg.1599"/>
<evidence type="ECO:0000256" key="15">
    <source>
        <dbReference type="SAM" id="Phobius"/>
    </source>
</evidence>
<evidence type="ECO:0000256" key="4">
    <source>
        <dbReference type="ARBA" id="ARBA00022490"/>
    </source>
</evidence>
<evidence type="ECO:0000256" key="13">
    <source>
        <dbReference type="ARBA" id="ARBA00047833"/>
    </source>
</evidence>
<dbReference type="EC" id="6.3.2.8" evidence="3 14"/>
<dbReference type="Gene3D" id="3.40.1190.10">
    <property type="entry name" value="Mur-like, catalytic domain"/>
    <property type="match status" value="1"/>
</dbReference>
<evidence type="ECO:0000256" key="12">
    <source>
        <dbReference type="ARBA" id="ARBA00023316"/>
    </source>
</evidence>
<evidence type="ECO:0000256" key="14">
    <source>
        <dbReference type="HAMAP-Rule" id="MF_00046"/>
    </source>
</evidence>
<evidence type="ECO:0000256" key="2">
    <source>
        <dbReference type="ARBA" id="ARBA00004752"/>
    </source>
</evidence>
<dbReference type="EMBL" id="LANO01000035">
    <property type="protein sequence ID" value="KJV51895.1"/>
    <property type="molecule type" value="Genomic_DNA"/>
</dbReference>
<dbReference type="InterPro" id="IPR004101">
    <property type="entry name" value="Mur_ligase_C"/>
</dbReference>
<keyword evidence="10 14" id="KW-0573">Peptidoglycan synthesis</keyword>
<reference evidence="22" key="2">
    <citation type="submission" date="2018-03" db="EMBL/GenBank/DDBJ databases">
        <authorList>
            <person name="Batty M. E."/>
            <person name="Batty M E."/>
        </authorList>
    </citation>
    <scope>NUCLEOTIDE SEQUENCE [LARGE SCALE GENOMIC DNA]</scope>
    <source>
        <strain evidence="22">Gilliam</strain>
    </source>
</reference>
<dbReference type="UniPathway" id="UPA00219"/>
<dbReference type="GO" id="GO:0008360">
    <property type="term" value="P:regulation of cell shape"/>
    <property type="evidence" value="ECO:0007669"/>
    <property type="project" value="UniProtKB-KW"/>
</dbReference>
<protein>
    <recommendedName>
        <fullName evidence="3 14">UDP-N-acetylmuramate--L-alanine ligase</fullName>
        <ecNumber evidence="3 14">6.3.2.8</ecNumber>
    </recommendedName>
    <alternativeName>
        <fullName evidence="14">UDP-N-acetylmuramoyl-L-alanine synthetase</fullName>
    </alternativeName>
</protein>
<evidence type="ECO:0000256" key="8">
    <source>
        <dbReference type="ARBA" id="ARBA00022840"/>
    </source>
</evidence>
<comment type="subcellular location">
    <subcellularLocation>
        <location evidence="1 14">Cytoplasm</location>
    </subcellularLocation>
</comment>
<accession>A0A0F3M833</accession>
<dbReference type="InterPro" id="IPR050061">
    <property type="entry name" value="MurCDEF_pg_biosynth"/>
</dbReference>
<evidence type="ECO:0000259" key="18">
    <source>
        <dbReference type="Pfam" id="PF08245"/>
    </source>
</evidence>
<comment type="function">
    <text evidence="14">Cell wall formation.</text>
</comment>
<dbReference type="EMBL" id="LS398551">
    <property type="protein sequence ID" value="SPR11268.1"/>
    <property type="molecule type" value="Genomic_DNA"/>
</dbReference>
<dbReference type="InterPro" id="IPR036565">
    <property type="entry name" value="Mur-like_cat_sf"/>
</dbReference>
<dbReference type="Gene3D" id="3.90.190.20">
    <property type="entry name" value="Mur ligase, C-terminal domain"/>
    <property type="match status" value="1"/>
</dbReference>
<keyword evidence="6 14" id="KW-0132">Cell division</keyword>
<evidence type="ECO:0000259" key="17">
    <source>
        <dbReference type="Pfam" id="PF02875"/>
    </source>
</evidence>
<dbReference type="NCBIfam" id="TIGR01082">
    <property type="entry name" value="murC"/>
    <property type="match status" value="1"/>
</dbReference>
<feature type="transmembrane region" description="Helical" evidence="15">
    <location>
        <begin position="25"/>
        <end position="46"/>
    </location>
</feature>
<dbReference type="PANTHER" id="PTHR43445:SF3">
    <property type="entry name" value="UDP-N-ACETYLMURAMATE--L-ALANINE LIGASE"/>
    <property type="match status" value="1"/>
</dbReference>
<evidence type="ECO:0000256" key="1">
    <source>
        <dbReference type="ARBA" id="ARBA00004496"/>
    </source>
</evidence>
<keyword evidence="22" id="KW-1185">Reference proteome</keyword>
<dbReference type="Pfam" id="PF01225">
    <property type="entry name" value="Mur_ligase"/>
    <property type="match status" value="1"/>
</dbReference>
<evidence type="ECO:0000313" key="21">
    <source>
        <dbReference type="Proteomes" id="UP000033769"/>
    </source>
</evidence>